<reference evidence="2" key="1">
    <citation type="journal article" date="2022" name="Mol. Ecol. Resour.">
        <title>The genomes of chicory, endive, great burdock and yacon provide insights into Asteraceae palaeo-polyploidization history and plant inulin production.</title>
        <authorList>
            <person name="Fan W."/>
            <person name="Wang S."/>
            <person name="Wang H."/>
            <person name="Wang A."/>
            <person name="Jiang F."/>
            <person name="Liu H."/>
            <person name="Zhao H."/>
            <person name="Xu D."/>
            <person name="Zhang Y."/>
        </authorList>
    </citation>
    <scope>NUCLEOTIDE SEQUENCE [LARGE SCALE GENOMIC DNA]</scope>
    <source>
        <strain evidence="2">cv. Niubang</strain>
    </source>
</reference>
<gene>
    <name evidence="1" type="ORF">L6452_37099</name>
</gene>
<name>A0ACB8Y1Z2_ARCLA</name>
<accession>A0ACB8Y1Z2</accession>
<proteinExistence type="predicted"/>
<reference evidence="1 2" key="2">
    <citation type="journal article" date="2022" name="Mol. Ecol. Resour.">
        <title>The genomes of chicory, endive, great burdock and yacon provide insights into Asteraceae paleo-polyploidization history and plant inulin production.</title>
        <authorList>
            <person name="Fan W."/>
            <person name="Wang S."/>
            <person name="Wang H."/>
            <person name="Wang A."/>
            <person name="Jiang F."/>
            <person name="Liu H."/>
            <person name="Zhao H."/>
            <person name="Xu D."/>
            <person name="Zhang Y."/>
        </authorList>
    </citation>
    <scope>NUCLEOTIDE SEQUENCE [LARGE SCALE GENOMIC DNA]</scope>
    <source>
        <strain evidence="2">cv. Niubang</strain>
    </source>
</reference>
<dbReference type="EMBL" id="CM042060">
    <property type="protein sequence ID" value="KAI3677829.1"/>
    <property type="molecule type" value="Genomic_DNA"/>
</dbReference>
<dbReference type="Proteomes" id="UP001055879">
    <property type="component" value="Linkage Group LG14"/>
</dbReference>
<organism evidence="1 2">
    <name type="scientific">Arctium lappa</name>
    <name type="common">Greater burdock</name>
    <name type="synonym">Lappa major</name>
    <dbReference type="NCBI Taxonomy" id="4217"/>
    <lineage>
        <taxon>Eukaryota</taxon>
        <taxon>Viridiplantae</taxon>
        <taxon>Streptophyta</taxon>
        <taxon>Embryophyta</taxon>
        <taxon>Tracheophyta</taxon>
        <taxon>Spermatophyta</taxon>
        <taxon>Magnoliopsida</taxon>
        <taxon>eudicotyledons</taxon>
        <taxon>Gunneridae</taxon>
        <taxon>Pentapetalae</taxon>
        <taxon>asterids</taxon>
        <taxon>campanulids</taxon>
        <taxon>Asterales</taxon>
        <taxon>Asteraceae</taxon>
        <taxon>Carduoideae</taxon>
        <taxon>Cardueae</taxon>
        <taxon>Arctiinae</taxon>
        <taxon>Arctium</taxon>
    </lineage>
</organism>
<protein>
    <submittedName>
        <fullName evidence="1">Uncharacterized protein</fullName>
    </submittedName>
</protein>
<evidence type="ECO:0000313" key="1">
    <source>
        <dbReference type="EMBL" id="KAI3677829.1"/>
    </source>
</evidence>
<evidence type="ECO:0000313" key="2">
    <source>
        <dbReference type="Proteomes" id="UP001055879"/>
    </source>
</evidence>
<keyword evidence="2" id="KW-1185">Reference proteome</keyword>
<sequence>MKFAFLLNSTKLCNNLPLSSILFQDMDGTLSVEHFDPPGICALCHRTLSSENDPIDLEAISICGDCKFLFLEDSSGTPSQDNQQRIPRVRRTRYTNSSESIENIFSNQFSTMINLARRSQPELDNQSVDSVQRTSSRTTPSGSRRWRRVLSDTESDGFDSVYGESDAISYGAYGGDSDASVDVHSFLGDSDTDIDPMHTGLNQWSSDDEEDDEWEEVEPGENTLGSLIARVQLRRSLESNGQNPAINWQTEMYSSEIEGGVRVRISEGRHVHIPNPFGTMEDQERSPFVGHSGDYLDARSFEELVERLAEADSSRRGAPPAAVSVVNNLARVVVNDGDHNGLACAICKDLLSVGTVVNRLPCLHLYHPSCIKPWLSARNSCPLCRFELPTDDMDYENRKQNGSRVQEMEQREEEHAIFEEYEAPEVVNDGGRRGTGGGRWLFVAAPVVTLVGMALALWLGNRGAIRISGQRGHRSRRWWSLF</sequence>
<comment type="caution">
    <text evidence="1">The sequence shown here is derived from an EMBL/GenBank/DDBJ whole genome shotgun (WGS) entry which is preliminary data.</text>
</comment>